<evidence type="ECO:0000313" key="2">
    <source>
        <dbReference type="EMBL" id="GAA4981438.1"/>
    </source>
</evidence>
<dbReference type="Proteomes" id="UP001500466">
    <property type="component" value="Unassembled WGS sequence"/>
</dbReference>
<evidence type="ECO:0000256" key="1">
    <source>
        <dbReference type="SAM" id="MobiDB-lite"/>
    </source>
</evidence>
<organism evidence="2 3">
    <name type="scientific">Yinghuangia aomiensis</name>
    <dbReference type="NCBI Taxonomy" id="676205"/>
    <lineage>
        <taxon>Bacteria</taxon>
        <taxon>Bacillati</taxon>
        <taxon>Actinomycetota</taxon>
        <taxon>Actinomycetes</taxon>
        <taxon>Kitasatosporales</taxon>
        <taxon>Streptomycetaceae</taxon>
        <taxon>Yinghuangia</taxon>
    </lineage>
</organism>
<comment type="caution">
    <text evidence="2">The sequence shown here is derived from an EMBL/GenBank/DDBJ whole genome shotgun (WGS) entry which is preliminary data.</text>
</comment>
<accession>A0ABP9HXH9</accession>
<protein>
    <submittedName>
        <fullName evidence="2">Uncharacterized protein</fullName>
    </submittedName>
</protein>
<proteinExistence type="predicted"/>
<feature type="region of interest" description="Disordered" evidence="1">
    <location>
        <begin position="1"/>
        <end position="22"/>
    </location>
</feature>
<reference evidence="3" key="1">
    <citation type="journal article" date="2019" name="Int. J. Syst. Evol. Microbiol.">
        <title>The Global Catalogue of Microorganisms (GCM) 10K type strain sequencing project: providing services to taxonomists for standard genome sequencing and annotation.</title>
        <authorList>
            <consortium name="The Broad Institute Genomics Platform"/>
            <consortium name="The Broad Institute Genome Sequencing Center for Infectious Disease"/>
            <person name="Wu L."/>
            <person name="Ma J."/>
        </authorList>
    </citation>
    <scope>NUCLEOTIDE SEQUENCE [LARGE SCALE GENOMIC DNA]</scope>
    <source>
        <strain evidence="3">JCM 17986</strain>
    </source>
</reference>
<gene>
    <name evidence="2" type="ORF">GCM10023205_58360</name>
</gene>
<keyword evidence="3" id="KW-1185">Reference proteome</keyword>
<evidence type="ECO:0000313" key="3">
    <source>
        <dbReference type="Proteomes" id="UP001500466"/>
    </source>
</evidence>
<name>A0ABP9HXH9_9ACTN</name>
<sequence>MSGRQWTVQGLLGNGPRRGPTHVSERLTLVTAVVTAELGAVVVAAGKLPVGTAEDGGALAGGT</sequence>
<dbReference type="EMBL" id="BAABHS010000024">
    <property type="protein sequence ID" value="GAA4981438.1"/>
    <property type="molecule type" value="Genomic_DNA"/>
</dbReference>